<reference evidence="2 3" key="1">
    <citation type="submission" date="2020-10" db="EMBL/GenBank/DDBJ databases">
        <title>Identification of Nocardia species via Next-generation sequencing and recognition of intraspecies genetic diversity.</title>
        <authorList>
            <person name="Li P."/>
            <person name="Li P."/>
            <person name="Lu B."/>
        </authorList>
    </citation>
    <scope>NUCLEOTIDE SEQUENCE [LARGE SCALE GENOMIC DNA]</scope>
    <source>
        <strain evidence="2 3">BJ06-0143</strain>
    </source>
</reference>
<name>A0ABS0D5F5_9NOCA</name>
<dbReference type="RefSeq" id="WP_195000580.1">
    <property type="nucleotide sequence ID" value="NZ_JADLQN010000001.1"/>
</dbReference>
<proteinExistence type="predicted"/>
<dbReference type="Proteomes" id="UP000707731">
    <property type="component" value="Unassembled WGS sequence"/>
</dbReference>
<evidence type="ECO:0000259" key="1">
    <source>
        <dbReference type="Pfam" id="PF09851"/>
    </source>
</evidence>
<feature type="domain" description="SHOCT" evidence="1">
    <location>
        <begin position="12"/>
        <end position="39"/>
    </location>
</feature>
<comment type="caution">
    <text evidence="2">The sequence shown here is derived from an EMBL/GenBank/DDBJ whole genome shotgun (WGS) entry which is preliminary data.</text>
</comment>
<dbReference type="EMBL" id="JADLQN010000001">
    <property type="protein sequence ID" value="MBF6353709.1"/>
    <property type="molecule type" value="Genomic_DNA"/>
</dbReference>
<organism evidence="2 3">
    <name type="scientific">Nocardia higoensis</name>
    <dbReference type="NCBI Taxonomy" id="228599"/>
    <lineage>
        <taxon>Bacteria</taxon>
        <taxon>Bacillati</taxon>
        <taxon>Actinomycetota</taxon>
        <taxon>Actinomycetes</taxon>
        <taxon>Mycobacteriales</taxon>
        <taxon>Nocardiaceae</taxon>
        <taxon>Nocardia</taxon>
    </lineage>
</organism>
<accession>A0ABS0D5F5</accession>
<keyword evidence="3" id="KW-1185">Reference proteome</keyword>
<dbReference type="InterPro" id="IPR018649">
    <property type="entry name" value="SHOCT"/>
</dbReference>
<evidence type="ECO:0000313" key="3">
    <source>
        <dbReference type="Proteomes" id="UP000707731"/>
    </source>
</evidence>
<sequence>MPPTAVKPDRISALKELADLKAQGVLTESEFESEKARILAS</sequence>
<evidence type="ECO:0000313" key="2">
    <source>
        <dbReference type="EMBL" id="MBF6353709.1"/>
    </source>
</evidence>
<dbReference type="Pfam" id="PF09851">
    <property type="entry name" value="SHOCT"/>
    <property type="match status" value="1"/>
</dbReference>
<gene>
    <name evidence="2" type="ORF">IU449_03955</name>
</gene>
<protein>
    <submittedName>
        <fullName evidence="2">SHOCT domain-containing protein</fullName>
    </submittedName>
</protein>